<keyword evidence="1" id="KW-0472">Membrane</keyword>
<organism evidence="2">
    <name type="scientific">Rhipicephalus zambeziensis</name>
    <dbReference type="NCBI Taxonomy" id="60191"/>
    <lineage>
        <taxon>Eukaryota</taxon>
        <taxon>Metazoa</taxon>
        <taxon>Ecdysozoa</taxon>
        <taxon>Arthropoda</taxon>
        <taxon>Chelicerata</taxon>
        <taxon>Arachnida</taxon>
        <taxon>Acari</taxon>
        <taxon>Parasitiformes</taxon>
        <taxon>Ixodida</taxon>
        <taxon>Ixodoidea</taxon>
        <taxon>Ixodidae</taxon>
        <taxon>Rhipicephalinae</taxon>
        <taxon>Rhipicephalus</taxon>
        <taxon>Rhipicephalus</taxon>
    </lineage>
</organism>
<dbReference type="AlphaFoldDB" id="A0A224Y9F8"/>
<accession>A0A224Y9F8</accession>
<dbReference type="EMBL" id="GFPF01003130">
    <property type="protein sequence ID" value="MAA14276.1"/>
    <property type="molecule type" value="Transcribed_RNA"/>
</dbReference>
<evidence type="ECO:0000256" key="1">
    <source>
        <dbReference type="SAM" id="Phobius"/>
    </source>
</evidence>
<keyword evidence="1" id="KW-0812">Transmembrane</keyword>
<reference evidence="2" key="1">
    <citation type="journal article" date="2017" name="Parasit. Vectors">
        <title>Sialotranscriptomics of Rhipicephalus zambeziensis reveals intricate expression profiles of secretory proteins and suggests tight temporal transcriptional regulation during blood-feeding.</title>
        <authorList>
            <person name="de Castro M.H."/>
            <person name="de Klerk D."/>
            <person name="Pienaar R."/>
            <person name="Rees D.J.G."/>
            <person name="Mans B.J."/>
        </authorList>
    </citation>
    <scope>NUCLEOTIDE SEQUENCE</scope>
    <source>
        <tissue evidence="2">Salivary glands</tissue>
    </source>
</reference>
<keyword evidence="1" id="KW-1133">Transmembrane helix</keyword>
<evidence type="ECO:0000313" key="2">
    <source>
        <dbReference type="EMBL" id="MAA14276.1"/>
    </source>
</evidence>
<name>A0A224Y9F8_9ACAR</name>
<sequence>MKQGYLPEHIFKKVEQRQLSCLQAESALTFFLCNSFMHVSFMVLLTISLTTLYSLTSNSFQTSSAKFGLSLNSLKSNCENGGKVTASSVNSVMRHSRISFLRKALLGLLLLGP</sequence>
<proteinExistence type="predicted"/>
<feature type="transmembrane region" description="Helical" evidence="1">
    <location>
        <begin position="36"/>
        <end position="56"/>
    </location>
</feature>
<protein>
    <submittedName>
        <fullName evidence="2">Uncharacterized protein</fullName>
    </submittedName>
</protein>